<dbReference type="Pfam" id="PF12706">
    <property type="entry name" value="Lactamase_B_2"/>
    <property type="match status" value="1"/>
</dbReference>
<dbReference type="AlphaFoldDB" id="A0AAP6ZQ02"/>
<dbReference type="RefSeq" id="WP_171353276.1">
    <property type="nucleotide sequence ID" value="NZ_VTXP01000009.1"/>
</dbReference>
<evidence type="ECO:0000259" key="2">
    <source>
        <dbReference type="Pfam" id="PF12706"/>
    </source>
</evidence>
<proteinExistence type="predicted"/>
<dbReference type="SUPFAM" id="SSF56281">
    <property type="entry name" value="Metallo-hydrolase/oxidoreductase"/>
    <property type="match status" value="1"/>
</dbReference>
<dbReference type="Gene3D" id="3.60.15.10">
    <property type="entry name" value="Ribonuclease Z/Hydroxyacylglutathione hydrolase-like"/>
    <property type="match status" value="1"/>
</dbReference>
<dbReference type="InterPro" id="IPR001279">
    <property type="entry name" value="Metallo-B-lactamas"/>
</dbReference>
<gene>
    <name evidence="3" type="ORF">F0238_17210</name>
</gene>
<dbReference type="Proteomes" id="UP000576645">
    <property type="component" value="Unassembled WGS sequence"/>
</dbReference>
<feature type="domain" description="Metallo-beta-lactamase" evidence="2">
    <location>
        <begin position="19"/>
        <end position="219"/>
    </location>
</feature>
<evidence type="ECO:0000313" key="3">
    <source>
        <dbReference type="EMBL" id="NOJ24471.1"/>
    </source>
</evidence>
<name>A0AAP6ZQ02_9VIBR</name>
<protein>
    <submittedName>
        <fullName evidence="3">MBL fold metallo-hydrolase</fullName>
    </submittedName>
</protein>
<dbReference type="PANTHER" id="PTHR43546:SF9">
    <property type="entry name" value="L-ASCORBATE-6-PHOSPHATE LACTONASE ULAG-RELATED"/>
    <property type="match status" value="1"/>
</dbReference>
<organism evidence="3 4">
    <name type="scientific">Vibrio coralliilyticus</name>
    <dbReference type="NCBI Taxonomy" id="190893"/>
    <lineage>
        <taxon>Bacteria</taxon>
        <taxon>Pseudomonadati</taxon>
        <taxon>Pseudomonadota</taxon>
        <taxon>Gammaproteobacteria</taxon>
        <taxon>Vibrionales</taxon>
        <taxon>Vibrionaceae</taxon>
        <taxon>Vibrio</taxon>
    </lineage>
</organism>
<sequence>MKFTQIRNATAILEFAGKRFLIDPLFAPKETYPALPGTYNDHLNWPTVELPMSVDTILEGLDAVIVTHAHPDHWDEHAIRTIPKSLQIFAQNEIEAAQIRRAGFINVDVLEESTIVDGIKLSKTSGQHGNDEVMAAIGDMLGEVSGVVFSHPDEKTTYIAGDTVWNEHVDKAITQHKPEVLILNAGDAMSAFGSIIMGKQDVLKAHQARPDAMIIATHMEAVNLATLTRVELKQFVTENDLTDFVLIPEDGESCTL</sequence>
<evidence type="ECO:0000313" key="4">
    <source>
        <dbReference type="Proteomes" id="UP000576645"/>
    </source>
</evidence>
<dbReference type="EMBL" id="VTXP01000009">
    <property type="protein sequence ID" value="NOJ24471.1"/>
    <property type="molecule type" value="Genomic_DNA"/>
</dbReference>
<dbReference type="InterPro" id="IPR036866">
    <property type="entry name" value="RibonucZ/Hydroxyglut_hydro"/>
</dbReference>
<dbReference type="GO" id="GO:0016787">
    <property type="term" value="F:hydrolase activity"/>
    <property type="evidence" value="ECO:0007669"/>
    <property type="project" value="UniProtKB-KW"/>
</dbReference>
<dbReference type="PANTHER" id="PTHR43546">
    <property type="entry name" value="UPF0173 METAL-DEPENDENT HYDROLASE MJ1163-RELATED"/>
    <property type="match status" value="1"/>
</dbReference>
<evidence type="ECO:0000256" key="1">
    <source>
        <dbReference type="ARBA" id="ARBA00022801"/>
    </source>
</evidence>
<keyword evidence="1" id="KW-0378">Hydrolase</keyword>
<comment type="caution">
    <text evidence="3">The sequence shown here is derived from an EMBL/GenBank/DDBJ whole genome shotgun (WGS) entry which is preliminary data.</text>
</comment>
<dbReference type="InterPro" id="IPR050114">
    <property type="entry name" value="UPF0173_UPF0282_UlaG_hydrolase"/>
</dbReference>
<accession>A0AAP6ZQ02</accession>
<reference evidence="3 4" key="1">
    <citation type="submission" date="2019-09" db="EMBL/GenBank/DDBJ databases">
        <title>Draft genome sequencing and comparative genomics of hatchery-associated Vibrios.</title>
        <authorList>
            <person name="Kehlet-Delgado H."/>
            <person name="Mueller R.S."/>
        </authorList>
    </citation>
    <scope>NUCLEOTIDE SEQUENCE [LARGE SCALE GENOMIC DNA]</scope>
    <source>
        <strain evidence="3 4">09-121-3</strain>
    </source>
</reference>